<proteinExistence type="predicted"/>
<dbReference type="AlphaFoldDB" id="A0A8J9Z757"/>
<name>A0A8J9Z757_BRALA</name>
<feature type="region of interest" description="Disordered" evidence="1">
    <location>
        <begin position="97"/>
        <end position="179"/>
    </location>
</feature>
<dbReference type="Proteomes" id="UP000838412">
    <property type="component" value="Chromosome 16"/>
</dbReference>
<sequence length="543" mass="59291">MRIYSSHGTVFEDCVELFNEQTSTQGIIPVYISPPKELVEKDNGNSVFNVLYGPCTIIESGFDSDTFYRSEHTKLRLTDNPDDSGANLQYHTYSSLDSTKTNTDSLLESQGSSAKRIRNTSAKTIRNTSAERVRNAPAHSKTGQRPQNQQRSSGYLPHRTDDSDESDADSPSPLLDSEDVKVMIPSDDCCLGGSDHSRRMADGVRRVVPPPYRLTGKCTIDLQGERPYSGGVEESLDLVPHRGRPGDMSCFTASPDLVPTNGPPTASPTADNLIHIEEATQCNKQGTPLEDLENNKGTQAAKGPTVLQAVQLVGAAWRDTSAETILKRFQKAGFSKSPGMKVIPTISLGTWCLTYHLKNVSTGMTGTRGTPWPNSGPITLVSASTLVTPTSPTTEPQMDSDFSGLSTTDPPLGEYVDLFGTKGARMFGTVEVTITSPALQKKIFSGTRSDGRNFLHFDKVRTPDINRQAFIMEGPVTSEKAALATPDPLHTMAKEEMQDELTYRGRVTYKEAEKITIKALSNSLKHTLHGTKRVPTLTYNKPN</sequence>
<evidence type="ECO:0000313" key="3">
    <source>
        <dbReference type="Proteomes" id="UP000838412"/>
    </source>
</evidence>
<reference evidence="2" key="1">
    <citation type="submission" date="2022-01" db="EMBL/GenBank/DDBJ databases">
        <authorList>
            <person name="Braso-Vives M."/>
        </authorList>
    </citation>
    <scope>NUCLEOTIDE SEQUENCE</scope>
</reference>
<evidence type="ECO:0000256" key="1">
    <source>
        <dbReference type="SAM" id="MobiDB-lite"/>
    </source>
</evidence>
<protein>
    <submittedName>
        <fullName evidence="2">Hypp8236 protein</fullName>
    </submittedName>
</protein>
<organism evidence="2 3">
    <name type="scientific">Branchiostoma lanceolatum</name>
    <name type="common">Common lancelet</name>
    <name type="synonym">Amphioxus lanceolatum</name>
    <dbReference type="NCBI Taxonomy" id="7740"/>
    <lineage>
        <taxon>Eukaryota</taxon>
        <taxon>Metazoa</taxon>
        <taxon>Chordata</taxon>
        <taxon>Cephalochordata</taxon>
        <taxon>Leptocardii</taxon>
        <taxon>Amphioxiformes</taxon>
        <taxon>Branchiostomatidae</taxon>
        <taxon>Branchiostoma</taxon>
    </lineage>
</organism>
<keyword evidence="3" id="KW-1185">Reference proteome</keyword>
<feature type="compositionally biased region" description="Polar residues" evidence="1">
    <location>
        <begin position="141"/>
        <end position="153"/>
    </location>
</feature>
<dbReference type="EMBL" id="OV696701">
    <property type="protein sequence ID" value="CAH1248551.1"/>
    <property type="molecule type" value="Genomic_DNA"/>
</dbReference>
<accession>A0A8J9Z757</accession>
<feature type="compositionally biased region" description="Polar residues" evidence="1">
    <location>
        <begin position="97"/>
        <end position="128"/>
    </location>
</feature>
<gene>
    <name evidence="2" type="primary">Hypp8236</name>
    <name evidence="2" type="ORF">BLAG_LOCUS9874</name>
</gene>
<evidence type="ECO:0000313" key="2">
    <source>
        <dbReference type="EMBL" id="CAH1248551.1"/>
    </source>
</evidence>